<name>M1X1J5_9NOST</name>
<comment type="caution">
    <text evidence="1">The sequence shown here is derived from an EMBL/GenBank/DDBJ whole genome shotgun (WGS) entry which is preliminary data.</text>
</comment>
<protein>
    <submittedName>
        <fullName evidence="1">Uncharacterized protein</fullName>
    </submittedName>
</protein>
<accession>M1X1J5</accession>
<keyword evidence="2" id="KW-1185">Reference proteome</keyword>
<dbReference type="EMBL" id="CAIY01000084">
    <property type="protein sequence ID" value="CCH68238.1"/>
    <property type="molecule type" value="Genomic_DNA"/>
</dbReference>
<evidence type="ECO:0000313" key="2">
    <source>
        <dbReference type="Proteomes" id="UP000053051"/>
    </source>
</evidence>
<gene>
    <name evidence="1" type="ORF">RINTHH_20830</name>
</gene>
<proteinExistence type="predicted"/>
<sequence>METVRILLCISKFRIHEQLSNLKITNQDLQININQAE</sequence>
<evidence type="ECO:0000313" key="1">
    <source>
        <dbReference type="EMBL" id="CCH68238.1"/>
    </source>
</evidence>
<reference evidence="1 2" key="1">
    <citation type="submission" date="2012-05" db="EMBL/GenBank/DDBJ databases">
        <authorList>
            <person name="Hilton J."/>
        </authorList>
    </citation>
    <scope>NUCLEOTIDE SEQUENCE [LARGE SCALE GENOMIC DNA]</scope>
    <source>
        <strain evidence="1 2">HH01</strain>
    </source>
</reference>
<dbReference type="AlphaFoldDB" id="M1X1J5"/>
<organism evidence="1 2">
    <name type="scientific">Richelia intracellularis HH01</name>
    <dbReference type="NCBI Taxonomy" id="1165094"/>
    <lineage>
        <taxon>Bacteria</taxon>
        <taxon>Bacillati</taxon>
        <taxon>Cyanobacteriota</taxon>
        <taxon>Cyanophyceae</taxon>
        <taxon>Nostocales</taxon>
        <taxon>Nostocaceae</taxon>
        <taxon>Richelia</taxon>
    </lineage>
</organism>
<reference evidence="2" key="2">
    <citation type="submission" date="2016-01" db="EMBL/GenBank/DDBJ databases">
        <title>Diatom-associated endosymboitic cyanobacterium lacks core nitrogen metabolism enzymes.</title>
        <authorList>
            <person name="Hilton J.A."/>
            <person name="Foster R.A."/>
            <person name="Tripp H.J."/>
            <person name="Carter B.J."/>
            <person name="Zehr J.P."/>
            <person name="Villareal T.A."/>
        </authorList>
    </citation>
    <scope>NUCLEOTIDE SEQUENCE [LARGE SCALE GENOMIC DNA]</scope>
    <source>
        <strain evidence="2">HH01</strain>
    </source>
</reference>
<dbReference type="Proteomes" id="UP000053051">
    <property type="component" value="Unassembled WGS sequence"/>
</dbReference>